<organism evidence="1 2">
    <name type="scientific">Rothia mucilaginosa</name>
    <dbReference type="NCBI Taxonomy" id="43675"/>
    <lineage>
        <taxon>Bacteria</taxon>
        <taxon>Bacillati</taxon>
        <taxon>Actinomycetota</taxon>
        <taxon>Actinomycetes</taxon>
        <taxon>Micrococcales</taxon>
        <taxon>Micrococcaceae</taxon>
        <taxon>Rothia</taxon>
    </lineage>
</organism>
<name>A0A930L1I8_9MICC</name>
<evidence type="ECO:0000313" key="2">
    <source>
        <dbReference type="Proteomes" id="UP000713964"/>
    </source>
</evidence>
<evidence type="ECO:0000313" key="1">
    <source>
        <dbReference type="EMBL" id="MBF1659740.1"/>
    </source>
</evidence>
<reference evidence="1" key="1">
    <citation type="submission" date="2020-04" db="EMBL/GenBank/DDBJ databases">
        <title>Deep metagenomics examines the oral microbiome during advanced dental caries in children, revealing novel taxa and co-occurrences with host molecules.</title>
        <authorList>
            <person name="Baker J.L."/>
            <person name="Morton J.T."/>
            <person name="Dinis M."/>
            <person name="Alvarez R."/>
            <person name="Tran N.C."/>
            <person name="Knight R."/>
            <person name="Edlund A."/>
        </authorList>
    </citation>
    <scope>NUCLEOTIDE SEQUENCE</scope>
    <source>
        <strain evidence="1">JCVI_29_bin.11</strain>
    </source>
</reference>
<sequence length="111" mass="12431">MQTTYTATAHKATIITPRLHFSGIDDLAQYIQRYKPATDGSYIYHPETLGECDVNVELDGGLLFSVGIRRKSDTTDALIVEAIDIETRKAVDLSYDAEAQDFITYLEKLRG</sequence>
<dbReference type="Proteomes" id="UP000713964">
    <property type="component" value="Unassembled WGS sequence"/>
</dbReference>
<dbReference type="AlphaFoldDB" id="A0A930L1I8"/>
<gene>
    <name evidence="1" type="ORF">HXO58_07895</name>
</gene>
<accession>A0A930L1I8</accession>
<proteinExistence type="predicted"/>
<dbReference type="EMBL" id="JABZXL010000024">
    <property type="protein sequence ID" value="MBF1659740.1"/>
    <property type="molecule type" value="Genomic_DNA"/>
</dbReference>
<comment type="caution">
    <text evidence="1">The sequence shown here is derived from an EMBL/GenBank/DDBJ whole genome shotgun (WGS) entry which is preliminary data.</text>
</comment>
<protein>
    <submittedName>
        <fullName evidence="1">Uncharacterized protein</fullName>
    </submittedName>
</protein>